<evidence type="ECO:0000256" key="7">
    <source>
        <dbReference type="SAM" id="MobiDB-lite"/>
    </source>
</evidence>
<dbReference type="SMART" id="SM00165">
    <property type="entry name" value="UBA"/>
    <property type="match status" value="1"/>
</dbReference>
<accession>A0A6A1UYE3</accession>
<feature type="transmembrane region" description="Helical" evidence="8">
    <location>
        <begin position="293"/>
        <end position="313"/>
    </location>
</feature>
<name>A0A6A1UYE3_9ROSI</name>
<evidence type="ECO:0000256" key="1">
    <source>
        <dbReference type="ARBA" id="ARBA00004141"/>
    </source>
</evidence>
<feature type="transmembrane region" description="Helical" evidence="8">
    <location>
        <begin position="120"/>
        <end position="138"/>
    </location>
</feature>
<feature type="transmembrane region" description="Helical" evidence="8">
    <location>
        <begin position="260"/>
        <end position="281"/>
    </location>
</feature>
<dbReference type="InterPro" id="IPR000620">
    <property type="entry name" value="EamA_dom"/>
</dbReference>
<dbReference type="PANTHER" id="PTHR13779">
    <property type="entry name" value="WERNER HELICASE-INTERACTING PROTEIN 1 FAMILY MEMBER"/>
    <property type="match status" value="1"/>
</dbReference>
<keyword evidence="5" id="KW-0547">Nucleotide-binding</keyword>
<dbReference type="PROSITE" id="PS50030">
    <property type="entry name" value="UBA"/>
    <property type="match status" value="1"/>
</dbReference>
<keyword evidence="4" id="KW-0235">DNA replication</keyword>
<evidence type="ECO:0000256" key="2">
    <source>
        <dbReference type="ARBA" id="ARBA00007635"/>
    </source>
</evidence>
<keyword evidence="8" id="KW-0812">Transmembrane</keyword>
<keyword evidence="11" id="KW-1185">Reference proteome</keyword>
<dbReference type="Pfam" id="PF12002">
    <property type="entry name" value="MgsA_C"/>
    <property type="match status" value="1"/>
</dbReference>
<comment type="similarity">
    <text evidence="2">Belongs to the drug/metabolite transporter (DMT) superfamily. Plant drug/metabolite exporter (P-DME) (TC 2.A.7.4) family.</text>
</comment>
<comment type="subcellular location">
    <subcellularLocation>
        <location evidence="1">Membrane</location>
        <topology evidence="1">Multi-pass membrane protein</topology>
    </subcellularLocation>
</comment>
<dbReference type="Pfam" id="PF00004">
    <property type="entry name" value="AAA"/>
    <property type="match status" value="1"/>
</dbReference>
<dbReference type="InterPro" id="IPR027417">
    <property type="entry name" value="P-loop_NTPase"/>
</dbReference>
<feature type="transmembrane region" description="Helical" evidence="8">
    <location>
        <begin position="195"/>
        <end position="216"/>
    </location>
</feature>
<dbReference type="GO" id="GO:0003677">
    <property type="term" value="F:DNA binding"/>
    <property type="evidence" value="ECO:0007669"/>
    <property type="project" value="InterPro"/>
</dbReference>
<comment type="similarity">
    <text evidence="3">Belongs to the AAA ATPase family. RarA/MGS1/WRNIP1 subfamily.</text>
</comment>
<dbReference type="Gene3D" id="1.10.8.60">
    <property type="match status" value="1"/>
</dbReference>
<evidence type="ECO:0000313" key="11">
    <source>
        <dbReference type="Proteomes" id="UP000516437"/>
    </source>
</evidence>
<organism evidence="10 11">
    <name type="scientific">Morella rubra</name>
    <name type="common">Chinese bayberry</name>
    <dbReference type="NCBI Taxonomy" id="262757"/>
    <lineage>
        <taxon>Eukaryota</taxon>
        <taxon>Viridiplantae</taxon>
        <taxon>Streptophyta</taxon>
        <taxon>Embryophyta</taxon>
        <taxon>Tracheophyta</taxon>
        <taxon>Spermatophyta</taxon>
        <taxon>Magnoliopsida</taxon>
        <taxon>eudicotyledons</taxon>
        <taxon>Gunneridae</taxon>
        <taxon>Pentapetalae</taxon>
        <taxon>rosids</taxon>
        <taxon>fabids</taxon>
        <taxon>Fagales</taxon>
        <taxon>Myricaceae</taxon>
        <taxon>Morella</taxon>
    </lineage>
</organism>
<dbReference type="GO" id="GO:0005524">
    <property type="term" value="F:ATP binding"/>
    <property type="evidence" value="ECO:0007669"/>
    <property type="project" value="UniProtKB-KW"/>
</dbReference>
<dbReference type="Proteomes" id="UP000516437">
    <property type="component" value="Chromosome 7"/>
</dbReference>
<dbReference type="SUPFAM" id="SSF52540">
    <property type="entry name" value="P-loop containing nucleoside triphosphate hydrolases"/>
    <property type="match status" value="1"/>
</dbReference>
<dbReference type="CDD" id="cd18139">
    <property type="entry name" value="HLD_clamp_RarA"/>
    <property type="match status" value="1"/>
</dbReference>
<feature type="domain" description="UBA" evidence="9">
    <location>
        <begin position="348"/>
        <end position="395"/>
    </location>
</feature>
<dbReference type="Gene3D" id="1.10.8.10">
    <property type="entry name" value="DNA helicase RuvA subunit, C-terminal domain"/>
    <property type="match status" value="1"/>
</dbReference>
<dbReference type="EMBL" id="RXIC02000025">
    <property type="protein sequence ID" value="KAB1204838.1"/>
    <property type="molecule type" value="Genomic_DNA"/>
</dbReference>
<dbReference type="Pfam" id="PF16193">
    <property type="entry name" value="AAA_assoc_2"/>
    <property type="match status" value="1"/>
</dbReference>
<evidence type="ECO:0000256" key="6">
    <source>
        <dbReference type="ARBA" id="ARBA00022840"/>
    </source>
</evidence>
<dbReference type="GO" id="GO:0016020">
    <property type="term" value="C:membrane"/>
    <property type="evidence" value="ECO:0007669"/>
    <property type="project" value="InterPro"/>
</dbReference>
<dbReference type="InterPro" id="IPR003959">
    <property type="entry name" value="ATPase_AAA_core"/>
</dbReference>
<dbReference type="GO" id="GO:0006261">
    <property type="term" value="P:DNA-templated DNA replication"/>
    <property type="evidence" value="ECO:0007669"/>
    <property type="project" value="TreeGrafter"/>
</dbReference>
<evidence type="ECO:0000256" key="4">
    <source>
        <dbReference type="ARBA" id="ARBA00022705"/>
    </source>
</evidence>
<dbReference type="InterPro" id="IPR009060">
    <property type="entry name" value="UBA-like_sf"/>
</dbReference>
<dbReference type="Gene3D" id="3.40.50.300">
    <property type="entry name" value="P-loop containing nucleotide triphosphate hydrolases"/>
    <property type="match status" value="1"/>
</dbReference>
<dbReference type="InterPro" id="IPR015940">
    <property type="entry name" value="UBA"/>
</dbReference>
<dbReference type="GO" id="GO:0005634">
    <property type="term" value="C:nucleus"/>
    <property type="evidence" value="ECO:0007669"/>
    <property type="project" value="TreeGrafter"/>
</dbReference>
<dbReference type="SMART" id="SM00382">
    <property type="entry name" value="AAA"/>
    <property type="match status" value="1"/>
</dbReference>
<dbReference type="GO" id="GO:0000731">
    <property type="term" value="P:DNA synthesis involved in DNA repair"/>
    <property type="evidence" value="ECO:0007669"/>
    <property type="project" value="TreeGrafter"/>
</dbReference>
<dbReference type="SUPFAM" id="SSF48019">
    <property type="entry name" value="post-AAA+ oligomerization domain-like"/>
    <property type="match status" value="1"/>
</dbReference>
<dbReference type="SUPFAM" id="SSF103481">
    <property type="entry name" value="Multidrug resistance efflux transporter EmrE"/>
    <property type="match status" value="2"/>
</dbReference>
<evidence type="ECO:0000259" key="9">
    <source>
        <dbReference type="PROSITE" id="PS50030"/>
    </source>
</evidence>
<dbReference type="CDD" id="cd00009">
    <property type="entry name" value="AAA"/>
    <property type="match status" value="1"/>
</dbReference>
<feature type="transmembrane region" description="Helical" evidence="8">
    <location>
        <begin position="87"/>
        <end position="108"/>
    </location>
</feature>
<dbReference type="InterPro" id="IPR003593">
    <property type="entry name" value="AAA+_ATPase"/>
</dbReference>
<dbReference type="GO" id="GO:0017116">
    <property type="term" value="F:single-stranded DNA helicase activity"/>
    <property type="evidence" value="ECO:0007669"/>
    <property type="project" value="TreeGrafter"/>
</dbReference>
<dbReference type="FunFam" id="1.10.8.60:FF:000195">
    <property type="entry name" value="AAA-type ATPase family protein"/>
    <property type="match status" value="1"/>
</dbReference>
<feature type="transmembrane region" description="Helical" evidence="8">
    <location>
        <begin position="228"/>
        <end position="248"/>
    </location>
</feature>
<reference evidence="10 11" key="1">
    <citation type="journal article" date="2019" name="Plant Biotechnol. J.">
        <title>The red bayberry genome and genetic basis of sex determination.</title>
        <authorList>
            <person name="Jia H.M."/>
            <person name="Jia H.J."/>
            <person name="Cai Q.L."/>
            <person name="Wang Y."/>
            <person name="Zhao H.B."/>
            <person name="Yang W.F."/>
            <person name="Wang G.Y."/>
            <person name="Li Y.H."/>
            <person name="Zhan D.L."/>
            <person name="Shen Y.T."/>
            <person name="Niu Q.F."/>
            <person name="Chang L."/>
            <person name="Qiu J."/>
            <person name="Zhao L."/>
            <person name="Xie H.B."/>
            <person name="Fu W.Y."/>
            <person name="Jin J."/>
            <person name="Li X.W."/>
            <person name="Jiao Y."/>
            <person name="Zhou C.C."/>
            <person name="Tu T."/>
            <person name="Chai C.Y."/>
            <person name="Gao J.L."/>
            <person name="Fan L.J."/>
            <person name="van de Weg E."/>
            <person name="Wang J.Y."/>
            <person name="Gao Z.S."/>
        </authorList>
    </citation>
    <scope>NUCLEOTIDE SEQUENCE [LARGE SCALE GENOMIC DNA]</scope>
    <source>
        <tissue evidence="10">Leaves</tissue>
    </source>
</reference>
<feature type="transmembrane region" description="Helical" evidence="8">
    <location>
        <begin position="150"/>
        <end position="175"/>
    </location>
</feature>
<keyword evidence="8" id="KW-1133">Transmembrane helix</keyword>
<keyword evidence="6" id="KW-0067">ATP-binding</keyword>
<dbReference type="AlphaFoldDB" id="A0A6A1UYE3"/>
<dbReference type="GO" id="GO:0016887">
    <property type="term" value="F:ATP hydrolysis activity"/>
    <property type="evidence" value="ECO:0007669"/>
    <property type="project" value="InterPro"/>
</dbReference>
<feature type="transmembrane region" description="Helical" evidence="8">
    <location>
        <begin position="23"/>
        <end position="42"/>
    </location>
</feature>
<dbReference type="OrthoDB" id="10265467at2759"/>
<proteinExistence type="inferred from homology"/>
<evidence type="ECO:0000256" key="5">
    <source>
        <dbReference type="ARBA" id="ARBA00022741"/>
    </source>
</evidence>
<dbReference type="PANTHER" id="PTHR13779:SF7">
    <property type="entry name" value="ATPASE WRNIP1"/>
    <property type="match status" value="1"/>
</dbReference>
<protein>
    <submittedName>
        <fullName evidence="10">ATPase WRNIP1</fullName>
    </submittedName>
</protein>
<feature type="transmembrane region" description="Helical" evidence="8">
    <location>
        <begin position="54"/>
        <end position="75"/>
    </location>
</feature>
<comment type="caution">
    <text evidence="10">The sequence shown here is derived from an EMBL/GenBank/DDBJ whole genome shotgun (WGS) entry which is preliminary data.</text>
</comment>
<evidence type="ECO:0000256" key="8">
    <source>
        <dbReference type="SAM" id="Phobius"/>
    </source>
</evidence>
<dbReference type="InterPro" id="IPR037185">
    <property type="entry name" value="EmrE-like"/>
</dbReference>
<evidence type="ECO:0000313" key="10">
    <source>
        <dbReference type="EMBL" id="KAB1204838.1"/>
    </source>
</evidence>
<dbReference type="SUPFAM" id="SSF46934">
    <property type="entry name" value="UBA-like"/>
    <property type="match status" value="1"/>
</dbReference>
<dbReference type="InterPro" id="IPR051314">
    <property type="entry name" value="AAA_ATPase_RarA/MGS1/WRNIP1"/>
</dbReference>
<sequence length="910" mass="99379">MEQQEGTGRRGERSRRDRFTEVLGPYILCLAANFCFAGFNIVSKVSLDKGISRYVLVAYGHALGTVATAVLALLYERDNAKRISMSILRDILFLGLLGAVLGRTLYYAGLEYTSSTFASAMSNLIPSFTFLSAVLCRMEKVDISRRGAQAMVVGTVIACGGATLMTLYKGIVVISPHTQGSHQTVLSSKVMLDKTWLKGSFMLIISNLSLSVFYVLQTATINKYPAPITLTSLTCLSGAILSTIMAAILDHKPSSWRLSWDITLLAPVYSGIVIYGITYYIQILVSRRKGPVFMTAFRPLCTIIVAVIGLLILGESLHLGSTVGATLIVFGLYAVLWGKGNEKEEKLTEDRKRAKRMDEMQQLLSMGFPNELAAQALAATGGKSTLKATEWILSQKSSTTTTSCTTSTPKPSQPKLDRFFHFQSRASNYCPSPGPTDPHLVQSNQDEEQEQLQSKRQKLNVLPPKPPPEPLPERMRPRSIDDIVGQHHLLGTNSFLRSAIECNRLPSVVFWGPPGTGKTSIAKAIANSASASSSSFRFVFLSAVTCGVKDIRDAVEDAKKLRLSSNKRTVLFVDEVHRFNKSQQDSFLPVIEDGSIVFMGATTENPSFHLITPLLSRCRVLTLYPLKPHDVALLLRRAVNDLGKGLPRSVGACIEVNEEAIEFISINCEGDGRVALNALEISAVRAATRLPINESKAQGGDLVEQEKDGVGSFAAIVTLDDAKEALQCKHLAYDKAGEQHYNLISALHKSMRGNDADAAIYWLARMLEAGEQPLYIARRLIRFASEDVGLADTSALNQAVACYQASHFLGMPECNVILAQCVAYLALAPKSVSVYRAIEAAQKVVRESVGQNEGVPLHLRNAPTKLMKELGYGKGYIYPPDSPALAQSYLPPSLHGYKFLDWPNDNITGG</sequence>
<dbReference type="Gene3D" id="1.20.272.10">
    <property type="match status" value="1"/>
</dbReference>
<dbReference type="Pfam" id="PF00892">
    <property type="entry name" value="EamA"/>
    <property type="match status" value="2"/>
</dbReference>
<gene>
    <name evidence="10" type="ORF">CJ030_MR7G015329</name>
</gene>
<evidence type="ECO:0000256" key="3">
    <source>
        <dbReference type="ARBA" id="ARBA00008959"/>
    </source>
</evidence>
<dbReference type="InterPro" id="IPR021886">
    <property type="entry name" value="MgsA_C"/>
</dbReference>
<feature type="region of interest" description="Disordered" evidence="7">
    <location>
        <begin position="427"/>
        <end position="474"/>
    </location>
</feature>
<keyword evidence="8" id="KW-0472">Membrane</keyword>
<dbReference type="FunFam" id="3.40.50.300:FF:000137">
    <property type="entry name" value="Replication-associated recombination protein A"/>
    <property type="match status" value="1"/>
</dbReference>
<dbReference type="GO" id="GO:0008047">
    <property type="term" value="F:enzyme activator activity"/>
    <property type="evidence" value="ECO:0007669"/>
    <property type="project" value="TreeGrafter"/>
</dbReference>
<dbReference type="FunFam" id="1.20.272.10:FF:000001">
    <property type="entry name" value="Putative AAA family ATPase"/>
    <property type="match status" value="1"/>
</dbReference>
<dbReference type="Pfam" id="PF22562">
    <property type="entry name" value="UBA_7"/>
    <property type="match status" value="1"/>
</dbReference>
<dbReference type="Gene3D" id="1.10.3710.10">
    <property type="entry name" value="DNA polymerase III clamp loader subunits, C-terminal domain"/>
    <property type="match status" value="1"/>
</dbReference>
<dbReference type="InterPro" id="IPR008921">
    <property type="entry name" value="DNA_pol3_clamp-load_cplx_C"/>
</dbReference>
<dbReference type="InterPro" id="IPR032423">
    <property type="entry name" value="AAA_assoc_2"/>
</dbReference>